<accession>A0AAN8R732</accession>
<evidence type="ECO:0000313" key="1">
    <source>
        <dbReference type="EMBL" id="KAK6325819.1"/>
    </source>
</evidence>
<gene>
    <name evidence="1" type="ORF">J4Q44_G00051610</name>
</gene>
<name>A0AAN8R732_9TELE</name>
<reference evidence="1 2" key="1">
    <citation type="submission" date="2021-04" db="EMBL/GenBank/DDBJ databases">
        <authorList>
            <person name="De Guttry C."/>
            <person name="Zahm M."/>
            <person name="Klopp C."/>
            <person name="Cabau C."/>
            <person name="Louis A."/>
            <person name="Berthelot C."/>
            <person name="Parey E."/>
            <person name="Roest Crollius H."/>
            <person name="Montfort J."/>
            <person name="Robinson-Rechavi M."/>
            <person name="Bucao C."/>
            <person name="Bouchez O."/>
            <person name="Gislard M."/>
            <person name="Lluch J."/>
            <person name="Milhes M."/>
            <person name="Lampietro C."/>
            <person name="Lopez Roques C."/>
            <person name="Donnadieu C."/>
            <person name="Braasch I."/>
            <person name="Desvignes T."/>
            <person name="Postlethwait J."/>
            <person name="Bobe J."/>
            <person name="Wedekind C."/>
            <person name="Guiguen Y."/>
        </authorList>
    </citation>
    <scope>NUCLEOTIDE SEQUENCE [LARGE SCALE GENOMIC DNA]</scope>
    <source>
        <strain evidence="1">Cs_M1</strain>
        <tissue evidence="1">Blood</tissue>
    </source>
</reference>
<dbReference type="AlphaFoldDB" id="A0AAN8R732"/>
<proteinExistence type="predicted"/>
<evidence type="ECO:0000313" key="2">
    <source>
        <dbReference type="Proteomes" id="UP001356427"/>
    </source>
</evidence>
<dbReference type="Proteomes" id="UP001356427">
    <property type="component" value="Unassembled WGS sequence"/>
</dbReference>
<dbReference type="EMBL" id="JAGTTL010000003">
    <property type="protein sequence ID" value="KAK6325819.1"/>
    <property type="molecule type" value="Genomic_DNA"/>
</dbReference>
<protein>
    <submittedName>
        <fullName evidence="1">Uncharacterized protein</fullName>
    </submittedName>
</protein>
<organism evidence="1 2">
    <name type="scientific">Coregonus suidteri</name>
    <dbReference type="NCBI Taxonomy" id="861788"/>
    <lineage>
        <taxon>Eukaryota</taxon>
        <taxon>Metazoa</taxon>
        <taxon>Chordata</taxon>
        <taxon>Craniata</taxon>
        <taxon>Vertebrata</taxon>
        <taxon>Euteleostomi</taxon>
        <taxon>Actinopterygii</taxon>
        <taxon>Neopterygii</taxon>
        <taxon>Teleostei</taxon>
        <taxon>Protacanthopterygii</taxon>
        <taxon>Salmoniformes</taxon>
        <taxon>Salmonidae</taxon>
        <taxon>Coregoninae</taxon>
        <taxon>Coregonus</taxon>
    </lineage>
</organism>
<comment type="caution">
    <text evidence="1">The sequence shown here is derived from an EMBL/GenBank/DDBJ whole genome shotgun (WGS) entry which is preliminary data.</text>
</comment>
<keyword evidence="2" id="KW-1185">Reference proteome</keyword>
<sequence length="149" mass="15857">MSFCIWEECPRWDSLFDFGESALGGEVGSLSGPECLLSCGAHWDPLVDLRESALSEEGWRESSDVECLLRCDGWVVSGSLGVEWCEGRLSIVSSSHVRCPPSRSTFILPCRCPPCTTKTGACIFGPVTECTKGVYGGGVARATSAGRGG</sequence>